<proteinExistence type="predicted"/>
<reference evidence="1" key="1">
    <citation type="journal article" date="2023" name="Science">
        <title>Elucidation of the pathway for biosynthesis of saponin adjuvants from the soapbark tree.</title>
        <authorList>
            <person name="Reed J."/>
            <person name="Orme A."/>
            <person name="El-Demerdash A."/>
            <person name="Owen C."/>
            <person name="Martin L.B.B."/>
            <person name="Misra R.C."/>
            <person name="Kikuchi S."/>
            <person name="Rejzek M."/>
            <person name="Martin A.C."/>
            <person name="Harkess A."/>
            <person name="Leebens-Mack J."/>
            <person name="Louveau T."/>
            <person name="Stephenson M.J."/>
            <person name="Osbourn A."/>
        </authorList>
    </citation>
    <scope>NUCLEOTIDE SEQUENCE</scope>
    <source>
        <strain evidence="1">S10</strain>
    </source>
</reference>
<name>A0AAD7P6Q6_QUISA</name>
<gene>
    <name evidence="1" type="ORF">O6P43_033451</name>
</gene>
<organism evidence="1 2">
    <name type="scientific">Quillaja saponaria</name>
    <name type="common">Soap bark tree</name>
    <dbReference type="NCBI Taxonomy" id="32244"/>
    <lineage>
        <taxon>Eukaryota</taxon>
        <taxon>Viridiplantae</taxon>
        <taxon>Streptophyta</taxon>
        <taxon>Embryophyta</taxon>
        <taxon>Tracheophyta</taxon>
        <taxon>Spermatophyta</taxon>
        <taxon>Magnoliopsida</taxon>
        <taxon>eudicotyledons</taxon>
        <taxon>Gunneridae</taxon>
        <taxon>Pentapetalae</taxon>
        <taxon>rosids</taxon>
        <taxon>fabids</taxon>
        <taxon>Fabales</taxon>
        <taxon>Quillajaceae</taxon>
        <taxon>Quillaja</taxon>
    </lineage>
</organism>
<dbReference type="EMBL" id="JARAOO010000014">
    <property type="protein sequence ID" value="KAJ7943979.1"/>
    <property type="molecule type" value="Genomic_DNA"/>
</dbReference>
<dbReference type="Proteomes" id="UP001163823">
    <property type="component" value="Chromosome 14"/>
</dbReference>
<accession>A0AAD7P6Q6</accession>
<dbReference type="KEGG" id="qsa:O6P43_033451"/>
<evidence type="ECO:0000313" key="2">
    <source>
        <dbReference type="Proteomes" id="UP001163823"/>
    </source>
</evidence>
<protein>
    <submittedName>
        <fullName evidence="1">Zinc finger CCCH domain-containing protein</fullName>
    </submittedName>
</protein>
<evidence type="ECO:0000313" key="1">
    <source>
        <dbReference type="EMBL" id="KAJ7943979.1"/>
    </source>
</evidence>
<sequence length="113" mass="12911">MDMGLVLRVLQLSDSNFSTWAPTCSKLCPCDLWDYSNKKESVKERAKSGKDLLFKIYAKLSKENFLDRGNIVAMGLRACEVMRSSIPLCRINLLANGLKFWWSSILLTCQWLS</sequence>
<keyword evidence="2" id="KW-1185">Reference proteome</keyword>
<dbReference type="AlphaFoldDB" id="A0AAD7P6Q6"/>
<comment type="caution">
    <text evidence="1">The sequence shown here is derived from an EMBL/GenBank/DDBJ whole genome shotgun (WGS) entry which is preliminary data.</text>
</comment>